<organism evidence="2 3">
    <name type="scientific">Thalassobacillus devorans</name>
    <dbReference type="NCBI Taxonomy" id="279813"/>
    <lineage>
        <taxon>Bacteria</taxon>
        <taxon>Bacillati</taxon>
        <taxon>Bacillota</taxon>
        <taxon>Bacilli</taxon>
        <taxon>Bacillales</taxon>
        <taxon>Bacillaceae</taxon>
        <taxon>Thalassobacillus</taxon>
    </lineage>
</organism>
<sequence length="122" mass="13952">MCFRTSHKITVTKEMIKQYANLSNDTNPIHFNYKEAVQQGFQAPIAHGLLTMGLVMNVTNRFTEKGMRIKDYDMQFLKPVYQDETINITAEAEKKRNHIHLKLMGKQVKGSVVLLPQLTDGA</sequence>
<dbReference type="EMBL" id="BMCJ01000001">
    <property type="protein sequence ID" value="GGC78041.1"/>
    <property type="molecule type" value="Genomic_DNA"/>
</dbReference>
<dbReference type="Gene3D" id="3.10.129.10">
    <property type="entry name" value="Hotdog Thioesterase"/>
    <property type="match status" value="1"/>
</dbReference>
<dbReference type="Proteomes" id="UP000619534">
    <property type="component" value="Unassembled WGS sequence"/>
</dbReference>
<dbReference type="CDD" id="cd03441">
    <property type="entry name" value="R_hydratase_like"/>
    <property type="match status" value="1"/>
</dbReference>
<keyword evidence="3" id="KW-1185">Reference proteome</keyword>
<accession>A0ABQ1NIF3</accession>
<gene>
    <name evidence="2" type="ORF">GCM10007216_05730</name>
</gene>
<proteinExistence type="predicted"/>
<dbReference type="RefSeq" id="WP_062445162.1">
    <property type="nucleotide sequence ID" value="NZ_BMCJ01000001.1"/>
</dbReference>
<dbReference type="InterPro" id="IPR029069">
    <property type="entry name" value="HotDog_dom_sf"/>
</dbReference>
<evidence type="ECO:0000259" key="1">
    <source>
        <dbReference type="Pfam" id="PF01575"/>
    </source>
</evidence>
<name>A0ABQ1NIF3_9BACI</name>
<dbReference type="PANTHER" id="PTHR43437">
    <property type="entry name" value="HYDROXYACYL-THIOESTER DEHYDRATASE TYPE 2, MITOCHONDRIAL-RELATED"/>
    <property type="match status" value="1"/>
</dbReference>
<reference evidence="3" key="1">
    <citation type="journal article" date="2019" name="Int. J. Syst. Evol. Microbiol.">
        <title>The Global Catalogue of Microorganisms (GCM) 10K type strain sequencing project: providing services to taxonomists for standard genome sequencing and annotation.</title>
        <authorList>
            <consortium name="The Broad Institute Genomics Platform"/>
            <consortium name="The Broad Institute Genome Sequencing Center for Infectious Disease"/>
            <person name="Wu L."/>
            <person name="Ma J."/>
        </authorList>
    </citation>
    <scope>NUCLEOTIDE SEQUENCE [LARGE SCALE GENOMIC DNA]</scope>
    <source>
        <strain evidence="3">CCM 7282</strain>
    </source>
</reference>
<dbReference type="PANTHER" id="PTHR43437:SF3">
    <property type="entry name" value="HYDROXYACYL-THIOESTER DEHYDRATASE TYPE 2, MITOCHONDRIAL"/>
    <property type="match status" value="1"/>
</dbReference>
<evidence type="ECO:0000313" key="2">
    <source>
        <dbReference type="EMBL" id="GGC78041.1"/>
    </source>
</evidence>
<dbReference type="Pfam" id="PF01575">
    <property type="entry name" value="MaoC_dehydratas"/>
    <property type="match status" value="1"/>
</dbReference>
<dbReference type="InterPro" id="IPR002539">
    <property type="entry name" value="MaoC-like_dom"/>
</dbReference>
<comment type="caution">
    <text evidence="2">The sequence shown here is derived from an EMBL/GenBank/DDBJ whole genome shotgun (WGS) entry which is preliminary data.</text>
</comment>
<dbReference type="InterPro" id="IPR050965">
    <property type="entry name" value="UPF0336/Enoyl-CoA_hydratase"/>
</dbReference>
<feature type="domain" description="MaoC-like" evidence="1">
    <location>
        <begin position="4"/>
        <end position="105"/>
    </location>
</feature>
<evidence type="ECO:0000313" key="3">
    <source>
        <dbReference type="Proteomes" id="UP000619534"/>
    </source>
</evidence>
<protein>
    <recommendedName>
        <fullName evidence="1">MaoC-like domain-containing protein</fullName>
    </recommendedName>
</protein>
<dbReference type="SUPFAM" id="SSF54637">
    <property type="entry name" value="Thioesterase/thiol ester dehydrase-isomerase"/>
    <property type="match status" value="1"/>
</dbReference>